<name>A0A5E4SPU4_9BURK</name>
<feature type="domain" description="HTH cro/C1-type" evidence="1">
    <location>
        <begin position="91"/>
        <end position="145"/>
    </location>
</feature>
<dbReference type="Proteomes" id="UP000366945">
    <property type="component" value="Unassembled WGS sequence"/>
</dbReference>
<evidence type="ECO:0000313" key="2">
    <source>
        <dbReference type="EMBL" id="VVD75889.1"/>
    </source>
</evidence>
<dbReference type="EMBL" id="CABPSK010000001">
    <property type="protein sequence ID" value="VVD75889.1"/>
    <property type="molecule type" value="Genomic_DNA"/>
</dbReference>
<dbReference type="AlphaFoldDB" id="A0A5E4SPU4"/>
<dbReference type="GeneID" id="300402926"/>
<accession>A0A5E4SPU4</accession>
<evidence type="ECO:0000259" key="1">
    <source>
        <dbReference type="PROSITE" id="PS50943"/>
    </source>
</evidence>
<dbReference type="RefSeq" id="WP_150678227.1">
    <property type="nucleotide sequence ID" value="NZ_CABPSK010000001.1"/>
</dbReference>
<dbReference type="PROSITE" id="PS50943">
    <property type="entry name" value="HTH_CROC1"/>
    <property type="match status" value="1"/>
</dbReference>
<keyword evidence="3" id="KW-1185">Reference proteome</keyword>
<dbReference type="Gene3D" id="1.10.260.40">
    <property type="entry name" value="lambda repressor-like DNA-binding domains"/>
    <property type="match status" value="1"/>
</dbReference>
<sequence length="191" mass="21373">MPNEIKGTDVPRQADVGHVCPSCELASVETRYESHAFEYLHNGATVTLTATIPVHYCQTAECEEVFLGERAMEIRHEEICRYLGLFSPAEIKAMRTRLGASVDSFAEVTGIGVATIRRWEAGQIVQSKSQNNYLKLLGLSGNFEFLKDEKIQKQATTRNVAKFSSISARKLPDLREAQSAFQLHQLEQRVA</sequence>
<dbReference type="CDD" id="cd00093">
    <property type="entry name" value="HTH_XRE"/>
    <property type="match status" value="1"/>
</dbReference>
<evidence type="ECO:0000313" key="3">
    <source>
        <dbReference type="Proteomes" id="UP000366945"/>
    </source>
</evidence>
<dbReference type="OrthoDB" id="255953at2"/>
<dbReference type="InterPro" id="IPR001387">
    <property type="entry name" value="Cro/C1-type_HTH"/>
</dbReference>
<dbReference type="InterPro" id="IPR010982">
    <property type="entry name" value="Lambda_DNA-bd_dom_sf"/>
</dbReference>
<dbReference type="GO" id="GO:0003677">
    <property type="term" value="F:DNA binding"/>
    <property type="evidence" value="ECO:0007669"/>
    <property type="project" value="InterPro"/>
</dbReference>
<reference evidence="2 3" key="1">
    <citation type="submission" date="2019-08" db="EMBL/GenBank/DDBJ databases">
        <authorList>
            <person name="Peeters C."/>
        </authorList>
    </citation>
    <scope>NUCLEOTIDE SEQUENCE [LARGE SCALE GENOMIC DNA]</scope>
    <source>
        <strain evidence="2 3">LMG 31114</strain>
    </source>
</reference>
<protein>
    <recommendedName>
        <fullName evidence="1">HTH cro/C1-type domain-containing protein</fullName>
    </recommendedName>
</protein>
<proteinExistence type="predicted"/>
<dbReference type="SUPFAM" id="SSF47413">
    <property type="entry name" value="lambda repressor-like DNA-binding domains"/>
    <property type="match status" value="1"/>
</dbReference>
<gene>
    <name evidence="2" type="ORF">PPN31114_00868</name>
</gene>
<organism evidence="2 3">
    <name type="scientific">Pandoraea pneumonica</name>
    <dbReference type="NCBI Taxonomy" id="2508299"/>
    <lineage>
        <taxon>Bacteria</taxon>
        <taxon>Pseudomonadati</taxon>
        <taxon>Pseudomonadota</taxon>
        <taxon>Betaproteobacteria</taxon>
        <taxon>Burkholderiales</taxon>
        <taxon>Burkholderiaceae</taxon>
        <taxon>Pandoraea</taxon>
    </lineage>
</organism>